<keyword evidence="2" id="KW-1003">Cell membrane</keyword>
<comment type="similarity">
    <text evidence="6">Belongs to the ABC-4 integral membrane protein family.</text>
</comment>
<feature type="transmembrane region" description="Helical" evidence="7">
    <location>
        <begin position="316"/>
        <end position="346"/>
    </location>
</feature>
<evidence type="ECO:0000313" key="11">
    <source>
        <dbReference type="Proteomes" id="UP001595816"/>
    </source>
</evidence>
<protein>
    <submittedName>
        <fullName evidence="10">ABC transporter permease</fullName>
    </submittedName>
</protein>
<dbReference type="Proteomes" id="UP001595816">
    <property type="component" value="Unassembled WGS sequence"/>
</dbReference>
<evidence type="ECO:0000256" key="2">
    <source>
        <dbReference type="ARBA" id="ARBA00022475"/>
    </source>
</evidence>
<evidence type="ECO:0000256" key="6">
    <source>
        <dbReference type="ARBA" id="ARBA00038076"/>
    </source>
</evidence>
<evidence type="ECO:0000256" key="4">
    <source>
        <dbReference type="ARBA" id="ARBA00022989"/>
    </source>
</evidence>
<evidence type="ECO:0000259" key="8">
    <source>
        <dbReference type="Pfam" id="PF02687"/>
    </source>
</evidence>
<evidence type="ECO:0000256" key="5">
    <source>
        <dbReference type="ARBA" id="ARBA00023136"/>
    </source>
</evidence>
<dbReference type="InterPro" id="IPR003838">
    <property type="entry name" value="ABC3_permease_C"/>
</dbReference>
<name>A0ABV8M0N8_9ACTN</name>
<comment type="caution">
    <text evidence="10">The sequence shown here is derived from an EMBL/GenBank/DDBJ whole genome shotgun (WGS) entry which is preliminary data.</text>
</comment>
<feature type="domain" description="MacB-like periplasmic core" evidence="9">
    <location>
        <begin position="489"/>
        <end position="690"/>
    </location>
</feature>
<dbReference type="InterPro" id="IPR050250">
    <property type="entry name" value="Macrolide_Exporter_MacB"/>
</dbReference>
<evidence type="ECO:0000256" key="3">
    <source>
        <dbReference type="ARBA" id="ARBA00022692"/>
    </source>
</evidence>
<feature type="domain" description="ABC3 transporter permease C-terminal" evidence="8">
    <location>
        <begin position="722"/>
        <end position="838"/>
    </location>
</feature>
<feature type="transmembrane region" description="Helical" evidence="7">
    <location>
        <begin position="716"/>
        <end position="743"/>
    </location>
</feature>
<feature type="transmembrane region" description="Helical" evidence="7">
    <location>
        <begin position="366"/>
        <end position="387"/>
    </location>
</feature>
<reference evidence="11" key="1">
    <citation type="journal article" date="2019" name="Int. J. Syst. Evol. Microbiol.">
        <title>The Global Catalogue of Microorganisms (GCM) 10K type strain sequencing project: providing services to taxonomists for standard genome sequencing and annotation.</title>
        <authorList>
            <consortium name="The Broad Institute Genomics Platform"/>
            <consortium name="The Broad Institute Genome Sequencing Center for Infectious Disease"/>
            <person name="Wu L."/>
            <person name="Ma J."/>
        </authorList>
    </citation>
    <scope>NUCLEOTIDE SEQUENCE [LARGE SCALE GENOMIC DNA]</scope>
    <source>
        <strain evidence="11">CGMCC 4.7289</strain>
    </source>
</reference>
<feature type="transmembrane region" description="Helical" evidence="7">
    <location>
        <begin position="16"/>
        <end position="36"/>
    </location>
</feature>
<keyword evidence="5 7" id="KW-0472">Membrane</keyword>
<feature type="domain" description="MacB-like periplasmic core" evidence="9">
    <location>
        <begin position="17"/>
        <end position="239"/>
    </location>
</feature>
<dbReference type="Pfam" id="PF12704">
    <property type="entry name" value="MacB_PCD"/>
    <property type="match status" value="2"/>
</dbReference>
<dbReference type="PANTHER" id="PTHR30572">
    <property type="entry name" value="MEMBRANE COMPONENT OF TRANSPORTER-RELATED"/>
    <property type="match status" value="1"/>
</dbReference>
<evidence type="ECO:0000256" key="7">
    <source>
        <dbReference type="SAM" id="Phobius"/>
    </source>
</evidence>
<proteinExistence type="inferred from homology"/>
<keyword evidence="4 7" id="KW-1133">Transmembrane helix</keyword>
<evidence type="ECO:0000313" key="10">
    <source>
        <dbReference type="EMBL" id="MFC4136922.1"/>
    </source>
</evidence>
<feature type="transmembrane region" description="Helical" evidence="7">
    <location>
        <begin position="812"/>
        <end position="832"/>
    </location>
</feature>
<feature type="transmembrane region" description="Helical" evidence="7">
    <location>
        <begin position="764"/>
        <end position="792"/>
    </location>
</feature>
<gene>
    <name evidence="10" type="ORF">ACFOZ4_40490</name>
</gene>
<feature type="transmembrane region" description="Helical" evidence="7">
    <location>
        <begin position="408"/>
        <end position="430"/>
    </location>
</feature>
<comment type="subcellular location">
    <subcellularLocation>
        <location evidence="1">Cell membrane</location>
        <topology evidence="1">Multi-pass membrane protein</topology>
    </subcellularLocation>
</comment>
<accession>A0ABV8M0N8</accession>
<dbReference type="EMBL" id="JBHSAY010000035">
    <property type="protein sequence ID" value="MFC4136922.1"/>
    <property type="molecule type" value="Genomic_DNA"/>
</dbReference>
<dbReference type="PANTHER" id="PTHR30572:SF4">
    <property type="entry name" value="ABC TRANSPORTER PERMEASE YTRF"/>
    <property type="match status" value="1"/>
</dbReference>
<keyword evidence="11" id="KW-1185">Reference proteome</keyword>
<dbReference type="RefSeq" id="WP_253762101.1">
    <property type="nucleotide sequence ID" value="NZ_JAMZDZ010000001.1"/>
</dbReference>
<keyword evidence="3 7" id="KW-0812">Transmembrane</keyword>
<feature type="transmembrane region" description="Helical" evidence="7">
    <location>
        <begin position="271"/>
        <end position="295"/>
    </location>
</feature>
<evidence type="ECO:0000256" key="1">
    <source>
        <dbReference type="ARBA" id="ARBA00004651"/>
    </source>
</evidence>
<dbReference type="Pfam" id="PF02687">
    <property type="entry name" value="FtsX"/>
    <property type="match status" value="2"/>
</dbReference>
<evidence type="ECO:0000259" key="9">
    <source>
        <dbReference type="Pfam" id="PF12704"/>
    </source>
</evidence>
<dbReference type="InterPro" id="IPR025857">
    <property type="entry name" value="MacB_PCD"/>
</dbReference>
<feature type="domain" description="ABC3 transporter permease C-terminal" evidence="8">
    <location>
        <begin position="275"/>
        <end position="394"/>
    </location>
</feature>
<feature type="transmembrane region" description="Helical" evidence="7">
    <location>
        <begin position="436"/>
        <end position="457"/>
    </location>
</feature>
<organism evidence="10 11">
    <name type="scientific">Hamadaea flava</name>
    <dbReference type="NCBI Taxonomy" id="1742688"/>
    <lineage>
        <taxon>Bacteria</taxon>
        <taxon>Bacillati</taxon>
        <taxon>Actinomycetota</taxon>
        <taxon>Actinomycetes</taxon>
        <taxon>Micromonosporales</taxon>
        <taxon>Micromonosporaceae</taxon>
        <taxon>Hamadaea</taxon>
    </lineage>
</organism>
<sequence length="846" mass="86793">MLRATLKSLLARKLRLALSAMAVILGVMFVAGSFVLTDTLGRSFESMFDSAYAHTDVVVQPKPKVDGQIAGGDSPVPGLLTADDKKAVEAVTGVAAVHPIAEAEGARVIGSDGKVVTTVGPPRLGSNWLDGVGGAEIRDGHAPQNDNQVVLNVEQATKAGLKVGDQVTVLTPGGKRTFELAGTFGYAGGLDGRGGVLEVRFTEKVAQELMLGQPGAYTSFDVDAAPGQSVEAVRDAIAAKTGGAYEVKTGAELAKSIADQFKSVLDGLNKVLLGFGGVALFVGTFLILNIFSITVAQRTKELALTRALGASRRQMIGSVLAEALVVGLAGSVLGLLAGLGVGWVLAMLAANVSGLVLAPIALPASAVIAAFSVGIVITVLAALLPALRASRVPPIAALQEVATPDRPLTKLTVGGGLVTAVGVALMGYGLTGNGHLWPMLGGVMFAFIGVALLSPMVGKPLVAALGRLFSWSVAGKLGRLNSGRNPRRTAITAAALMIGIALITAASTVLTSGDQSLRGAAAREVHADLLVSGQESTDVVPTFARSTMDDIRKIPGVASAASEVYERALVGKQGHGVEIVDDLPALATQFSLKAVGGSLSALGPTDAVVDTETAVEDGVRLGDTVRVVLPKGDPVEFRIAAIYTQNDFMGGYMLGSAALEHSYNPDPAIATITLADGASEQAVRDRITALLAGNPEVTVMNKAEYLDQASGQIGTLLTMVTILLALAILIAVLGVIITLWLSVLERTRELGLLRAIGLGRAATMRMITVEAVVITLFGTLLGLATGVGMGAAVVRSLKGEGITDFAVPWSQLTAYLVAGALVGVFAAVLPSIKAARTDVLKAIAYE</sequence>
<feature type="transmembrane region" description="Helical" evidence="7">
    <location>
        <begin position="489"/>
        <end position="510"/>
    </location>
</feature>